<evidence type="ECO:0008006" key="7">
    <source>
        <dbReference type="Google" id="ProtNLM"/>
    </source>
</evidence>
<feature type="compositionally biased region" description="Low complexity" evidence="4">
    <location>
        <begin position="52"/>
        <end position="66"/>
    </location>
</feature>
<evidence type="ECO:0000313" key="6">
    <source>
        <dbReference type="Proteomes" id="UP000095759"/>
    </source>
</evidence>
<accession>A0A1E5P115</accession>
<dbReference type="EMBL" id="MEHJ01000001">
    <property type="protein sequence ID" value="OEJ23209.1"/>
    <property type="molecule type" value="Genomic_DNA"/>
</dbReference>
<keyword evidence="1" id="KW-0805">Transcription regulation</keyword>
<keyword evidence="3" id="KW-0804">Transcription</keyword>
<organism evidence="5 6">
    <name type="scientific">Streptomyces agglomeratus</name>
    <dbReference type="NCBI Taxonomy" id="285458"/>
    <lineage>
        <taxon>Bacteria</taxon>
        <taxon>Bacillati</taxon>
        <taxon>Actinomycetota</taxon>
        <taxon>Actinomycetes</taxon>
        <taxon>Kitasatosporales</taxon>
        <taxon>Streptomycetaceae</taxon>
        <taxon>Streptomyces</taxon>
    </lineage>
</organism>
<dbReference type="GO" id="GO:0003677">
    <property type="term" value="F:DNA binding"/>
    <property type="evidence" value="ECO:0007669"/>
    <property type="project" value="UniProtKB-KW"/>
</dbReference>
<evidence type="ECO:0000256" key="4">
    <source>
        <dbReference type="SAM" id="MobiDB-lite"/>
    </source>
</evidence>
<feature type="compositionally biased region" description="Low complexity" evidence="4">
    <location>
        <begin position="76"/>
        <end position="85"/>
    </location>
</feature>
<gene>
    <name evidence="5" type="ORF">AS594_00430</name>
</gene>
<keyword evidence="6" id="KW-1185">Reference proteome</keyword>
<name>A0A1E5P115_9ACTN</name>
<dbReference type="Proteomes" id="UP000095759">
    <property type="component" value="Unassembled WGS sequence"/>
</dbReference>
<evidence type="ECO:0000256" key="3">
    <source>
        <dbReference type="ARBA" id="ARBA00023163"/>
    </source>
</evidence>
<dbReference type="AlphaFoldDB" id="A0A1E5P115"/>
<reference evidence="5 6" key="1">
    <citation type="submission" date="2016-08" db="EMBL/GenBank/DDBJ databases">
        <title>Complete genome sequence of Streptomyces agglomeratus strain 6-3-2, a novel anti-MRSA actinomycete isolated from Wuli of Tebit, China.</title>
        <authorList>
            <person name="Chen X."/>
        </authorList>
    </citation>
    <scope>NUCLEOTIDE SEQUENCE [LARGE SCALE GENOMIC DNA]</scope>
    <source>
        <strain evidence="5 6">6-3-2</strain>
    </source>
</reference>
<dbReference type="GO" id="GO:0045892">
    <property type="term" value="P:negative regulation of DNA-templated transcription"/>
    <property type="evidence" value="ECO:0007669"/>
    <property type="project" value="InterPro"/>
</dbReference>
<feature type="region of interest" description="Disordered" evidence="4">
    <location>
        <begin position="52"/>
        <end position="128"/>
    </location>
</feature>
<evidence type="ECO:0000313" key="5">
    <source>
        <dbReference type="EMBL" id="OEJ23209.1"/>
    </source>
</evidence>
<sequence length="219" mass="23494">MTENNTPIQSRYAEQYAADLKANREEQAELRGRLKQLQSDEKWLVVQLQNAPVAEETGAPAEAEAPQVVPRPRQESAPAAAAPSGAKKRVARTKASAKRAVAPKKKASVTEAPAKKAARSVTEAPKSVEPPLHEVVLGVLRAQTGHPHLAREVHTELADKHGRSTSIQVVRNSLESLVKKGSIEKENKQNSVMYTAPAAVESVPESAAEKASEKVPADA</sequence>
<comment type="caution">
    <text evidence="5">The sequence shown here is derived from an EMBL/GenBank/DDBJ whole genome shotgun (WGS) entry which is preliminary data.</text>
</comment>
<evidence type="ECO:0000256" key="1">
    <source>
        <dbReference type="ARBA" id="ARBA00023015"/>
    </source>
</evidence>
<evidence type="ECO:0000256" key="2">
    <source>
        <dbReference type="ARBA" id="ARBA00023125"/>
    </source>
</evidence>
<dbReference type="InterPro" id="IPR005650">
    <property type="entry name" value="BlaI_family"/>
</dbReference>
<keyword evidence="2" id="KW-0238">DNA-binding</keyword>
<protein>
    <recommendedName>
        <fullName evidence="7">Regulatory protein</fullName>
    </recommendedName>
</protein>
<dbReference type="Pfam" id="PF03965">
    <property type="entry name" value="Penicillinase_R"/>
    <property type="match status" value="1"/>
</dbReference>
<dbReference type="RefSeq" id="WP_069934886.1">
    <property type="nucleotide sequence ID" value="NZ_MEHJ01000001.1"/>
</dbReference>
<feature type="compositionally biased region" description="Basic residues" evidence="4">
    <location>
        <begin position="86"/>
        <end position="107"/>
    </location>
</feature>
<proteinExistence type="predicted"/>